<dbReference type="CDD" id="cd09892">
    <property type="entry name" value="NGN_SP_RfaH"/>
    <property type="match status" value="1"/>
</dbReference>
<dbReference type="GO" id="GO:0006354">
    <property type="term" value="P:DNA-templated transcription elongation"/>
    <property type="evidence" value="ECO:0007669"/>
    <property type="project" value="InterPro"/>
</dbReference>
<reference evidence="5 7" key="1">
    <citation type="submission" date="2017-09" db="EMBL/GenBank/DDBJ databases">
        <title>Bacterial and phytoplankton interrelationship in Kongsfjorden, an Arctic fjord.</title>
        <authorList>
            <person name="Sinha R."/>
            <person name="Krishnan K."/>
        </authorList>
    </citation>
    <scope>NUCLEOTIDE SEQUENCE [LARGE SCALE GENOMIC DNA]</scope>
    <source>
        <strain evidence="5 7">58</strain>
    </source>
</reference>
<dbReference type="InterPro" id="IPR043425">
    <property type="entry name" value="NusG-like"/>
</dbReference>
<feature type="domain" description="NusG-like N-terminal" evidence="4">
    <location>
        <begin position="9"/>
        <end position="107"/>
    </location>
</feature>
<dbReference type="InterPro" id="IPR036735">
    <property type="entry name" value="NGN_dom_sf"/>
</dbReference>
<keyword evidence="8" id="KW-1185">Reference proteome</keyword>
<evidence type="ECO:0000313" key="5">
    <source>
        <dbReference type="EMBL" id="PCD00067.1"/>
    </source>
</evidence>
<keyword evidence="1" id="KW-0889">Transcription antitermination</keyword>
<dbReference type="GO" id="GO:0005829">
    <property type="term" value="C:cytosol"/>
    <property type="evidence" value="ECO:0007669"/>
    <property type="project" value="TreeGrafter"/>
</dbReference>
<dbReference type="RefSeq" id="WP_096345986.1">
    <property type="nucleotide sequence ID" value="NZ_CP033116.1"/>
</dbReference>
<organism evidence="5 7">
    <name type="scientific">Halopseudomonas pelagia</name>
    <dbReference type="NCBI Taxonomy" id="553151"/>
    <lineage>
        <taxon>Bacteria</taxon>
        <taxon>Pseudomonadati</taxon>
        <taxon>Pseudomonadota</taxon>
        <taxon>Gammaproteobacteria</taxon>
        <taxon>Pseudomonadales</taxon>
        <taxon>Pseudomonadaceae</taxon>
        <taxon>Halopseudomonas</taxon>
    </lineage>
</organism>
<proteinExistence type="predicted"/>
<dbReference type="NCBIfam" id="NF006534">
    <property type="entry name" value="PRK09014.1"/>
    <property type="match status" value="1"/>
</dbReference>
<evidence type="ECO:0000259" key="4">
    <source>
        <dbReference type="SMART" id="SM00738"/>
    </source>
</evidence>
<reference evidence="6 8" key="2">
    <citation type="submission" date="2018-10" db="EMBL/GenBank/DDBJ databases">
        <title>Complete genome sequence of Pseudomonas pelagia strain Kongs-67.</title>
        <authorList>
            <person name="Sinha R.K."/>
            <person name="Krishnan K."/>
        </authorList>
    </citation>
    <scope>NUCLEOTIDE SEQUENCE [LARGE SCALE GENOMIC DNA]</scope>
    <source>
        <strain evidence="6 8">Kongs-67</strain>
    </source>
</reference>
<dbReference type="PANTHER" id="PTHR30265">
    <property type="entry name" value="RHO-INTERACTING TRANSCRIPTION TERMINATION FACTOR NUSG"/>
    <property type="match status" value="1"/>
</dbReference>
<dbReference type="Gene3D" id="3.30.70.940">
    <property type="entry name" value="NusG, N-terminal domain"/>
    <property type="match status" value="1"/>
</dbReference>
<dbReference type="Proteomes" id="UP000243750">
    <property type="component" value="Unassembled WGS sequence"/>
</dbReference>
<dbReference type="NCBIfam" id="TIGR01955">
    <property type="entry name" value="RfaH"/>
    <property type="match status" value="1"/>
</dbReference>
<dbReference type="SMART" id="SM00738">
    <property type="entry name" value="NGN"/>
    <property type="match status" value="1"/>
</dbReference>
<evidence type="ECO:0000313" key="8">
    <source>
        <dbReference type="Proteomes" id="UP000344571"/>
    </source>
</evidence>
<dbReference type="Pfam" id="PF02357">
    <property type="entry name" value="NusG"/>
    <property type="match status" value="1"/>
</dbReference>
<sequence>MSKQMELPEIAWYLLQCKPRQDTRACEHLTRQGFECFNPSIQMQTLKRGSIQQKVQPLFPGYIFVRVKAEDSWTSLQSTRGVTRIVAFCGTPCRVSDDIITHLRERCATAQNAQALNPGDRIHVKVGPYAELDAVFVSMDGEQRVMLLLNVLNRQQLVKVPLKHISN</sequence>
<dbReference type="InterPro" id="IPR010215">
    <property type="entry name" value="Transcription_antiterm_RfaH"/>
</dbReference>
<dbReference type="SUPFAM" id="SSF82679">
    <property type="entry name" value="N-utilization substance G protein NusG, N-terminal domain"/>
    <property type="match status" value="1"/>
</dbReference>
<evidence type="ECO:0000256" key="3">
    <source>
        <dbReference type="ARBA" id="ARBA00023163"/>
    </source>
</evidence>
<name>A0AA91Z6N3_9GAMM</name>
<dbReference type="Proteomes" id="UP000344571">
    <property type="component" value="Chromosome"/>
</dbReference>
<dbReference type="EMBL" id="CP033116">
    <property type="protein sequence ID" value="QFY55657.1"/>
    <property type="molecule type" value="Genomic_DNA"/>
</dbReference>
<evidence type="ECO:0000256" key="1">
    <source>
        <dbReference type="ARBA" id="ARBA00022814"/>
    </source>
</evidence>
<evidence type="ECO:0000313" key="7">
    <source>
        <dbReference type="Proteomes" id="UP000243750"/>
    </source>
</evidence>
<accession>A0AA91Z6N3</accession>
<dbReference type="InterPro" id="IPR006645">
    <property type="entry name" value="NGN-like_dom"/>
</dbReference>
<protein>
    <submittedName>
        <fullName evidence="5">Transcription/translation regulatory transformer protein RfaH</fullName>
    </submittedName>
</protein>
<dbReference type="EMBL" id="NWMT01000073">
    <property type="protein sequence ID" value="PCD00067.1"/>
    <property type="molecule type" value="Genomic_DNA"/>
</dbReference>
<dbReference type="PANTHER" id="PTHR30265:SF7">
    <property type="entry name" value="TRANSCRIPTION ANTITERMINATION PROTEIN RFAH"/>
    <property type="match status" value="1"/>
</dbReference>
<evidence type="ECO:0000256" key="2">
    <source>
        <dbReference type="ARBA" id="ARBA00023015"/>
    </source>
</evidence>
<keyword evidence="2" id="KW-0805">Transcription regulation</keyword>
<evidence type="ECO:0000313" key="6">
    <source>
        <dbReference type="EMBL" id="QFY55657.1"/>
    </source>
</evidence>
<keyword evidence="3" id="KW-0804">Transcription</keyword>
<dbReference type="GO" id="GO:0031564">
    <property type="term" value="P:transcription antitermination"/>
    <property type="evidence" value="ECO:0007669"/>
    <property type="project" value="UniProtKB-KW"/>
</dbReference>
<gene>
    <name evidence="5" type="primary">rfaH</name>
    <name evidence="5" type="ORF">CO192_07430</name>
    <name evidence="6" type="ORF">EAO82_04275</name>
</gene>
<dbReference type="AlphaFoldDB" id="A0AA91Z6N3"/>